<feature type="compositionally biased region" description="Basic and acidic residues" evidence="1">
    <location>
        <begin position="953"/>
        <end position="969"/>
    </location>
</feature>
<sequence>MAPRRTPLKPVPATPVRQMTRPSRYRTPAVPTAGSTPLDNSQSLVPSTPTPKKTKSTAKTPSKSKATPAKPKHKPKATPKKTPRGKATSKAPSKKASTSVNQTTVDNGDSGLDVVSNTSELSPTRSISPPPGFEVQNSATRKRRHQDEDPDYEDAPTVKRTTKPLVGSNKKKKGKKTVTWASDGTYKPEAESGEEEEAPLSSTPSRKRKSRPPEDQEYKRHSYEDDPEDGEMEDLLLDQHELDFINDVNPRVGPSRAQYVDKSVGSDLESPSKRQRSSSSPYSIPSAAAPLESVSDGATYGDAVEAARQLFLDIEEAPQPLDLAAISALFHILQEEISKFSKSRFNFVLTPEQEQAWPLHLLKKEYEALFNATQNIAANPSCGWRNFFTKSAHRPHLVHGIIGEWLIQRVFKHTAFAVPDALVERLASVDREYLRYDAFVRNKMKAAVLNRPDAADFFSADPEDVAEGPESSRVDEERRSKYASHVDLKARELANQLMQVLRPLLPPPIFDPLVPRYRQTFEDKADSAKLQNKIYFDLVDLIAEATNLHHCILLAGRDGLVMHFVPHVQKGTMFTVDDADRNICVNAYELNNDEHRPSDREGRLVVKMTCFGRVQAVIPHGPDLLEMEDAQDAASFVGEELTREYAEENLFPLLPYELQEGDAGRSALAEVPPVPGTEWNAALAKSSPLKKHYERGVRLDMKPEPEPIRRPFVTLYPRVAPSNLYCEWASSPESPELFPQSAAAQQQSNPQSLEQAVAEARRLNPAQWFEDVKPYAATAFTAGGIALGAYSIYRNYGTILEAGSNLKRSADAAYSVAYSSASSAVASVSAGASSYLSQLRAPTIPSSATSSVIAPGTVGSIIYSALGSDYKSTETSLPSVVASNYDSFDSALKSPPVYTQEPAESTAQPAVDPTPEQTASIVQLDNDSTLEPIESPMQPAVDITDDSIESELKSSFKANKSDSKSEGRRTRTSTITTPTPITSYITETSTTSRSSSKPPAEIISPSPSTVTSTKTTVTLTETTTSTLPFVQPPPVIIGRVSDTTGDGSATTLTLTETTTSTLPFVQPPPVIIGRVSTTTATAETPSTPTINTRALLSNLKAMGKVPSDATALPGKFTIVDTNKQGVPRRVEGSVEKQAETKTVKRKGRSKVL</sequence>
<feature type="region of interest" description="Disordered" evidence="1">
    <location>
        <begin position="893"/>
        <end position="918"/>
    </location>
</feature>
<feature type="compositionally biased region" description="Basic and acidic residues" evidence="1">
    <location>
        <begin position="1128"/>
        <end position="1142"/>
    </location>
</feature>
<comment type="caution">
    <text evidence="2">The sequence shown here is derived from an EMBL/GenBank/DDBJ whole genome shotgun (WGS) entry which is preliminary data.</text>
</comment>
<feature type="compositionally biased region" description="Low complexity" evidence="1">
    <location>
        <begin position="972"/>
        <end position="1013"/>
    </location>
</feature>
<feature type="region of interest" description="Disordered" evidence="1">
    <location>
        <begin position="247"/>
        <end position="288"/>
    </location>
</feature>
<feature type="compositionally biased region" description="Polar residues" evidence="1">
    <location>
        <begin position="33"/>
        <end position="45"/>
    </location>
</feature>
<accession>A0AA39CJK4</accession>
<feature type="compositionally biased region" description="Polar residues" evidence="1">
    <location>
        <begin position="115"/>
        <end position="127"/>
    </location>
</feature>
<feature type="compositionally biased region" description="Low complexity" evidence="1">
    <location>
        <begin position="86"/>
        <end position="99"/>
    </location>
</feature>
<protein>
    <submittedName>
        <fullName evidence="2">Uncharacterized protein</fullName>
    </submittedName>
</protein>
<feature type="compositionally biased region" description="Basic residues" evidence="1">
    <location>
        <begin position="70"/>
        <end position="84"/>
    </location>
</feature>
<evidence type="ECO:0000313" key="3">
    <source>
        <dbReference type="Proteomes" id="UP001172673"/>
    </source>
</evidence>
<organism evidence="2 3">
    <name type="scientific">Cladophialophora chaetospira</name>
    <dbReference type="NCBI Taxonomy" id="386627"/>
    <lineage>
        <taxon>Eukaryota</taxon>
        <taxon>Fungi</taxon>
        <taxon>Dikarya</taxon>
        <taxon>Ascomycota</taxon>
        <taxon>Pezizomycotina</taxon>
        <taxon>Eurotiomycetes</taxon>
        <taxon>Chaetothyriomycetidae</taxon>
        <taxon>Chaetothyriales</taxon>
        <taxon>Herpotrichiellaceae</taxon>
        <taxon>Cladophialophora</taxon>
    </lineage>
</organism>
<gene>
    <name evidence="2" type="ORF">H2200_004541</name>
</gene>
<dbReference type="AlphaFoldDB" id="A0AA39CJK4"/>
<evidence type="ECO:0000313" key="2">
    <source>
        <dbReference type="EMBL" id="KAJ9611357.1"/>
    </source>
</evidence>
<feature type="region of interest" description="Disordered" evidence="1">
    <location>
        <begin position="1"/>
        <end position="231"/>
    </location>
</feature>
<proteinExistence type="predicted"/>
<name>A0AA39CJK4_9EURO</name>
<evidence type="ECO:0000256" key="1">
    <source>
        <dbReference type="SAM" id="MobiDB-lite"/>
    </source>
</evidence>
<keyword evidence="3" id="KW-1185">Reference proteome</keyword>
<dbReference type="EMBL" id="JAPDRK010000006">
    <property type="protein sequence ID" value="KAJ9611357.1"/>
    <property type="molecule type" value="Genomic_DNA"/>
</dbReference>
<reference evidence="2" key="1">
    <citation type="submission" date="2022-10" db="EMBL/GenBank/DDBJ databases">
        <title>Culturing micro-colonial fungi from biological soil crusts in the Mojave desert and describing Neophaeococcomyces mojavensis, and introducing the new genera and species Taxawa tesnikishii.</title>
        <authorList>
            <person name="Kurbessoian T."/>
            <person name="Stajich J.E."/>
        </authorList>
    </citation>
    <scope>NUCLEOTIDE SEQUENCE</scope>
    <source>
        <strain evidence="2">TK_41</strain>
    </source>
</reference>
<feature type="compositionally biased region" description="Basic residues" evidence="1">
    <location>
        <begin position="1143"/>
        <end position="1152"/>
    </location>
</feature>
<feature type="region of interest" description="Disordered" evidence="1">
    <location>
        <begin position="1127"/>
        <end position="1152"/>
    </location>
</feature>
<feature type="compositionally biased region" description="Low complexity" evidence="1">
    <location>
        <begin position="46"/>
        <end position="69"/>
    </location>
</feature>
<dbReference type="Proteomes" id="UP001172673">
    <property type="component" value="Unassembled WGS sequence"/>
</dbReference>
<feature type="compositionally biased region" description="Low complexity" evidence="1">
    <location>
        <begin position="277"/>
        <end position="288"/>
    </location>
</feature>
<feature type="region of interest" description="Disordered" evidence="1">
    <location>
        <begin position="953"/>
        <end position="1013"/>
    </location>
</feature>
<feature type="compositionally biased region" description="Basic and acidic residues" evidence="1">
    <location>
        <begin position="211"/>
        <end position="224"/>
    </location>
</feature>